<proteinExistence type="predicted"/>
<evidence type="ECO:0000256" key="5">
    <source>
        <dbReference type="ARBA" id="ARBA00022777"/>
    </source>
</evidence>
<evidence type="ECO:0000256" key="4">
    <source>
        <dbReference type="ARBA" id="ARBA00022741"/>
    </source>
</evidence>
<dbReference type="PROSITE" id="PS00107">
    <property type="entry name" value="PROTEIN_KINASE_ATP"/>
    <property type="match status" value="1"/>
</dbReference>
<feature type="transmembrane region" description="Helical" evidence="8">
    <location>
        <begin position="333"/>
        <end position="355"/>
    </location>
</feature>
<evidence type="ECO:0000259" key="9">
    <source>
        <dbReference type="PROSITE" id="PS50011"/>
    </source>
</evidence>
<dbReference type="GO" id="GO:0005524">
    <property type="term" value="F:ATP binding"/>
    <property type="evidence" value="ECO:0007669"/>
    <property type="project" value="UniProtKB-UniRule"/>
</dbReference>
<dbReference type="InterPro" id="IPR000719">
    <property type="entry name" value="Prot_kinase_dom"/>
</dbReference>
<evidence type="ECO:0000313" key="11">
    <source>
        <dbReference type="Proteomes" id="UP000324974"/>
    </source>
</evidence>
<sequence length="358" mass="38429">MASSNPKADSPGDETLAAYKALGMSFLERSKKPGSIGRLSHYEILKVLGEGGYGMVLKAFDEKLTREVAIKVLSSEFGAGSTPRARFVREARAAAAIRHENVVAIYAVEEEPNPYLVMEYIPGETLQNLVDRLGRLPVKDVLTIGGQIARGLAAAHEKSLIHRDIKPCNILVEQIGGVYQAKIADFGLALASTDARLTQSGMVAGTPMYMSPEQARGDKLDPRSDLFSLGCVLYTALTGHPAFGEGNPMVILEAIIRSHPKPIRDFAPEAPQWVSGIIGKLLAKKREDRYQSAKDVGKIFADVLENPPVDKVRKPQPAAAAPTTAGAGVWQKVVLLVLVIVAAAGCAYAATLLFFKPS</sequence>
<dbReference type="EC" id="2.7.11.1" evidence="1"/>
<dbReference type="PANTHER" id="PTHR43289:SF6">
    <property type="entry name" value="SERINE_THREONINE-PROTEIN KINASE NEKL-3"/>
    <property type="match status" value="1"/>
</dbReference>
<dbReference type="SUPFAM" id="SSF56112">
    <property type="entry name" value="Protein kinase-like (PK-like)"/>
    <property type="match status" value="1"/>
</dbReference>
<dbReference type="PANTHER" id="PTHR43289">
    <property type="entry name" value="MITOGEN-ACTIVATED PROTEIN KINASE KINASE KINASE 20-RELATED"/>
    <property type="match status" value="1"/>
</dbReference>
<evidence type="ECO:0000256" key="7">
    <source>
        <dbReference type="PROSITE-ProRule" id="PRU10141"/>
    </source>
</evidence>
<dbReference type="CDD" id="cd14014">
    <property type="entry name" value="STKc_PknB_like"/>
    <property type="match status" value="1"/>
</dbReference>
<dbReference type="InterPro" id="IPR011009">
    <property type="entry name" value="Kinase-like_dom_sf"/>
</dbReference>
<dbReference type="KEGG" id="lrs:PX52LOC_01602"/>
<feature type="domain" description="Protein kinase" evidence="9">
    <location>
        <begin position="42"/>
        <end position="301"/>
    </location>
</feature>
<name>A0A5C1ACE2_9BACT</name>
<dbReference type="InterPro" id="IPR017441">
    <property type="entry name" value="Protein_kinase_ATP_BS"/>
</dbReference>
<dbReference type="EMBL" id="CP042425">
    <property type="protein sequence ID" value="QEL14708.1"/>
    <property type="molecule type" value="Genomic_DNA"/>
</dbReference>
<keyword evidence="2" id="KW-0723">Serine/threonine-protein kinase</keyword>
<dbReference type="SMART" id="SM00220">
    <property type="entry name" value="S_TKc"/>
    <property type="match status" value="1"/>
</dbReference>
<dbReference type="GO" id="GO:0004674">
    <property type="term" value="F:protein serine/threonine kinase activity"/>
    <property type="evidence" value="ECO:0007669"/>
    <property type="project" value="UniProtKB-KW"/>
</dbReference>
<evidence type="ECO:0000256" key="8">
    <source>
        <dbReference type="SAM" id="Phobius"/>
    </source>
</evidence>
<evidence type="ECO:0000256" key="3">
    <source>
        <dbReference type="ARBA" id="ARBA00022679"/>
    </source>
</evidence>
<keyword evidence="4 7" id="KW-0547">Nucleotide-binding</keyword>
<evidence type="ECO:0000313" key="10">
    <source>
        <dbReference type="EMBL" id="QEL14708.1"/>
    </source>
</evidence>
<dbReference type="Pfam" id="PF00069">
    <property type="entry name" value="Pkinase"/>
    <property type="match status" value="1"/>
</dbReference>
<dbReference type="Gene3D" id="1.10.510.10">
    <property type="entry name" value="Transferase(Phosphotransferase) domain 1"/>
    <property type="match status" value="1"/>
</dbReference>
<keyword evidence="8" id="KW-0812">Transmembrane</keyword>
<evidence type="ECO:0000256" key="2">
    <source>
        <dbReference type="ARBA" id="ARBA00022527"/>
    </source>
</evidence>
<keyword evidence="11" id="KW-1185">Reference proteome</keyword>
<dbReference type="RefSeq" id="WP_149109583.1">
    <property type="nucleotide sequence ID" value="NZ_CP042425.1"/>
</dbReference>
<organism evidence="10 11">
    <name type="scientific">Limnoglobus roseus</name>
    <dbReference type="NCBI Taxonomy" id="2598579"/>
    <lineage>
        <taxon>Bacteria</taxon>
        <taxon>Pseudomonadati</taxon>
        <taxon>Planctomycetota</taxon>
        <taxon>Planctomycetia</taxon>
        <taxon>Gemmatales</taxon>
        <taxon>Gemmataceae</taxon>
        <taxon>Limnoglobus</taxon>
    </lineage>
</organism>
<dbReference type="FunFam" id="1.10.510.10:FF:000021">
    <property type="entry name" value="Serine/threonine protein kinase"/>
    <property type="match status" value="1"/>
</dbReference>
<evidence type="ECO:0000256" key="1">
    <source>
        <dbReference type="ARBA" id="ARBA00012513"/>
    </source>
</evidence>
<keyword evidence="8" id="KW-0472">Membrane</keyword>
<protein>
    <recommendedName>
        <fullName evidence="1">non-specific serine/threonine protein kinase</fullName>
        <ecNumber evidence="1">2.7.11.1</ecNumber>
    </recommendedName>
</protein>
<dbReference type="Proteomes" id="UP000324974">
    <property type="component" value="Chromosome"/>
</dbReference>
<evidence type="ECO:0000256" key="6">
    <source>
        <dbReference type="ARBA" id="ARBA00022840"/>
    </source>
</evidence>
<dbReference type="PROSITE" id="PS00108">
    <property type="entry name" value="PROTEIN_KINASE_ST"/>
    <property type="match status" value="1"/>
</dbReference>
<keyword evidence="5 10" id="KW-0418">Kinase</keyword>
<reference evidence="11" key="1">
    <citation type="submission" date="2019-08" db="EMBL/GenBank/DDBJ databases">
        <title>Limnoglobus roseus gen. nov., sp. nov., a novel freshwater planctomycete with a giant genome from the family Gemmataceae.</title>
        <authorList>
            <person name="Kulichevskaya I.S."/>
            <person name="Naumoff D.G."/>
            <person name="Miroshnikov K."/>
            <person name="Ivanova A."/>
            <person name="Philippov D.A."/>
            <person name="Hakobyan A."/>
            <person name="Rijpstra I.C."/>
            <person name="Sinninghe Damste J.S."/>
            <person name="Liesack W."/>
            <person name="Dedysh S.N."/>
        </authorList>
    </citation>
    <scope>NUCLEOTIDE SEQUENCE [LARGE SCALE GENOMIC DNA]</scope>
    <source>
        <strain evidence="11">PX52</strain>
    </source>
</reference>
<dbReference type="PROSITE" id="PS50011">
    <property type="entry name" value="PROTEIN_KINASE_DOM"/>
    <property type="match status" value="1"/>
</dbReference>
<dbReference type="InterPro" id="IPR008271">
    <property type="entry name" value="Ser/Thr_kinase_AS"/>
</dbReference>
<accession>A0A5C1ACE2</accession>
<keyword evidence="6 7" id="KW-0067">ATP-binding</keyword>
<dbReference type="Gene3D" id="3.30.200.20">
    <property type="entry name" value="Phosphorylase Kinase, domain 1"/>
    <property type="match status" value="1"/>
</dbReference>
<dbReference type="AlphaFoldDB" id="A0A5C1ACE2"/>
<dbReference type="OrthoDB" id="6111975at2"/>
<feature type="binding site" evidence="7">
    <location>
        <position position="71"/>
    </location>
    <ligand>
        <name>ATP</name>
        <dbReference type="ChEBI" id="CHEBI:30616"/>
    </ligand>
</feature>
<keyword evidence="8" id="KW-1133">Transmembrane helix</keyword>
<keyword evidence="3" id="KW-0808">Transferase</keyword>
<gene>
    <name evidence="10" type="ORF">PX52LOC_01602</name>
</gene>